<feature type="domain" description="Trichohyalin-plectin-homology" evidence="9">
    <location>
        <begin position="85"/>
        <end position="226"/>
    </location>
</feature>
<name>A0A7S0RK99_9CHLO</name>
<proteinExistence type="inferred from homology"/>
<keyword evidence="2" id="KW-0282">Flagellum</keyword>
<evidence type="ECO:0000256" key="5">
    <source>
        <dbReference type="ARBA" id="ARBA00023273"/>
    </source>
</evidence>
<dbReference type="Pfam" id="PF13868">
    <property type="entry name" value="TPH"/>
    <property type="match status" value="1"/>
</dbReference>
<comment type="subcellular location">
    <subcellularLocation>
        <location evidence="1">Cell projection</location>
        <location evidence="1">Cilium</location>
        <location evidence="1">Flagellum</location>
    </subcellularLocation>
</comment>
<protein>
    <recommendedName>
        <fullName evidence="7">Cilia- and flagella-associated protein 45</fullName>
    </recommendedName>
</protein>
<gene>
    <name evidence="10" type="ORF">POBO1169_LOCUS14954</name>
</gene>
<reference evidence="10" key="1">
    <citation type="submission" date="2021-01" db="EMBL/GenBank/DDBJ databases">
        <authorList>
            <person name="Corre E."/>
            <person name="Pelletier E."/>
            <person name="Niang G."/>
            <person name="Scheremetjew M."/>
            <person name="Finn R."/>
            <person name="Kale V."/>
            <person name="Holt S."/>
            <person name="Cochrane G."/>
            <person name="Meng A."/>
            <person name="Brown T."/>
            <person name="Cohen L."/>
        </authorList>
    </citation>
    <scope>NUCLEOTIDE SEQUENCE</scope>
    <source>
        <strain evidence="10">CCMP722</strain>
    </source>
</reference>
<keyword evidence="3 8" id="KW-0175">Coiled coil</keyword>
<sequence>MELAVPYLERKLAALKEARGSNHEATLGAMVELAAVYEELKRTHDSVALWRQVRASGVEPFCSDANEHILRQERELLNQKGGARRLQPLAAEAAQLLAEKERAEAERKMAINADLAAARAQQKNVKMKQMAEQARAEQEDFYRIIAAQREQEESEQQHAYQATLVRKNHKAEILNQIAQNEERRKKDRQEYLEEGAKLRQQAKEEFSRMERIKSRKLEELAVMGVPGKYRAELERKKVEV</sequence>
<evidence type="ECO:0000256" key="8">
    <source>
        <dbReference type="SAM" id="Coils"/>
    </source>
</evidence>
<accession>A0A7S0RK99</accession>
<evidence type="ECO:0000256" key="7">
    <source>
        <dbReference type="ARBA" id="ARBA00034142"/>
    </source>
</evidence>
<evidence type="ECO:0000256" key="6">
    <source>
        <dbReference type="ARBA" id="ARBA00034116"/>
    </source>
</evidence>
<keyword evidence="4" id="KW-0969">Cilium</keyword>
<dbReference type="InterPro" id="IPR043597">
    <property type="entry name" value="TPH_dom"/>
</dbReference>
<keyword evidence="5" id="KW-0966">Cell projection</keyword>
<evidence type="ECO:0000256" key="1">
    <source>
        <dbReference type="ARBA" id="ARBA00004230"/>
    </source>
</evidence>
<organism evidence="10">
    <name type="scientific">Pyramimonas obovata</name>
    <dbReference type="NCBI Taxonomy" id="1411642"/>
    <lineage>
        <taxon>Eukaryota</taxon>
        <taxon>Viridiplantae</taxon>
        <taxon>Chlorophyta</taxon>
        <taxon>Pyramimonadophyceae</taxon>
        <taxon>Pyramimonadales</taxon>
        <taxon>Pyramimonadaceae</taxon>
        <taxon>Pyramimonas</taxon>
        <taxon>Pyramimonas incertae sedis</taxon>
    </lineage>
</organism>
<dbReference type="GO" id="GO:0031514">
    <property type="term" value="C:motile cilium"/>
    <property type="evidence" value="ECO:0007669"/>
    <property type="project" value="UniProtKB-SubCell"/>
</dbReference>
<dbReference type="PANTHER" id="PTHR15504:SF0">
    <property type="entry name" value="CILIA- AND FLAGELLA-ASSOCIATED PROTEIN 45"/>
    <property type="match status" value="1"/>
</dbReference>
<dbReference type="PANTHER" id="PTHR15504">
    <property type="entry name" value="NASOPHARYNGEAL EPITHELIUM SPECIFIC PROTEIN 1"/>
    <property type="match status" value="1"/>
</dbReference>
<evidence type="ECO:0000256" key="2">
    <source>
        <dbReference type="ARBA" id="ARBA00022846"/>
    </source>
</evidence>
<evidence type="ECO:0000259" key="9">
    <source>
        <dbReference type="Pfam" id="PF13868"/>
    </source>
</evidence>
<feature type="coiled-coil region" evidence="8">
    <location>
        <begin position="86"/>
        <end position="140"/>
    </location>
</feature>
<dbReference type="EMBL" id="HBFA01029641">
    <property type="protein sequence ID" value="CAD8680282.1"/>
    <property type="molecule type" value="Transcribed_RNA"/>
</dbReference>
<dbReference type="InterPro" id="IPR033253">
    <property type="entry name" value="CFAP45"/>
</dbReference>
<comment type="similarity">
    <text evidence="6">Belongs to the CFAP45 family.</text>
</comment>
<dbReference type="AlphaFoldDB" id="A0A7S0RK99"/>
<feature type="coiled-coil region" evidence="8">
    <location>
        <begin position="170"/>
        <end position="219"/>
    </location>
</feature>
<evidence type="ECO:0000256" key="3">
    <source>
        <dbReference type="ARBA" id="ARBA00023054"/>
    </source>
</evidence>
<evidence type="ECO:0000313" key="10">
    <source>
        <dbReference type="EMBL" id="CAD8680282.1"/>
    </source>
</evidence>
<evidence type="ECO:0000256" key="4">
    <source>
        <dbReference type="ARBA" id="ARBA00023069"/>
    </source>
</evidence>